<evidence type="ECO:0000256" key="3">
    <source>
        <dbReference type="ARBA" id="ARBA00023125"/>
    </source>
</evidence>
<keyword evidence="3" id="KW-0238">DNA-binding</keyword>
<feature type="compositionally biased region" description="Basic residues" evidence="5">
    <location>
        <begin position="165"/>
        <end position="177"/>
    </location>
</feature>
<keyword evidence="4" id="KW-0804">Transcription</keyword>
<feature type="region of interest" description="Disordered" evidence="5">
    <location>
        <begin position="151"/>
        <end position="177"/>
    </location>
</feature>
<reference evidence="7" key="1">
    <citation type="submission" date="2020-06" db="EMBL/GenBank/DDBJ databases">
        <title>Characterization of fructooligosaccharide metabolism and fructooligosaccharide-degrading enzymes in human commensal butyrate producers.</title>
        <authorList>
            <person name="Tanno H."/>
            <person name="Fujii T."/>
            <person name="Hirano K."/>
            <person name="Maeno S."/>
            <person name="Tonozuka T."/>
            <person name="Sakamoto M."/>
            <person name="Ohkuma M."/>
            <person name="Tochio T."/>
            <person name="Endo A."/>
        </authorList>
    </citation>
    <scope>NUCLEOTIDE SEQUENCE</scope>
    <source>
        <strain evidence="7">JCM 17466</strain>
    </source>
</reference>
<dbReference type="Pfam" id="PF13411">
    <property type="entry name" value="MerR_1"/>
    <property type="match status" value="1"/>
</dbReference>
<evidence type="ECO:0000256" key="5">
    <source>
        <dbReference type="SAM" id="MobiDB-lite"/>
    </source>
</evidence>
<dbReference type="InterPro" id="IPR009061">
    <property type="entry name" value="DNA-bd_dom_put_sf"/>
</dbReference>
<dbReference type="AlphaFoldDB" id="A0A916QBF0"/>
<keyword evidence="2" id="KW-0805">Transcription regulation</keyword>
<keyword evidence="1" id="KW-0678">Repressor</keyword>
<proteinExistence type="predicted"/>
<feature type="compositionally biased region" description="Basic and acidic residues" evidence="5">
    <location>
        <begin position="151"/>
        <end position="164"/>
    </location>
</feature>
<dbReference type="PANTHER" id="PTHR30204">
    <property type="entry name" value="REDOX-CYCLING DRUG-SENSING TRANSCRIPTIONAL ACTIVATOR SOXR"/>
    <property type="match status" value="1"/>
</dbReference>
<dbReference type="SMART" id="SM00422">
    <property type="entry name" value="HTH_MERR"/>
    <property type="match status" value="1"/>
</dbReference>
<sequence>MKERKRMISEAARELGLETYHLRTWEDEFGILIPRNEKGYRCYGEKEIHMFQEIRDMKNEGLDTEEIKKKISGNIIPFPGEKQPETSQKMEQFQNVMVKIMGQAIREQKEFLGTELGTRISDKVSKEIDYQFRLREDEEEKRFQKLDEMIRSQQRSREEIAASREKRRFLRRRKKQR</sequence>
<evidence type="ECO:0000256" key="2">
    <source>
        <dbReference type="ARBA" id="ARBA00023015"/>
    </source>
</evidence>
<dbReference type="PANTHER" id="PTHR30204:SF69">
    <property type="entry name" value="MERR-FAMILY TRANSCRIPTIONAL REGULATOR"/>
    <property type="match status" value="1"/>
</dbReference>
<dbReference type="InterPro" id="IPR047057">
    <property type="entry name" value="MerR_fam"/>
</dbReference>
<evidence type="ECO:0000256" key="4">
    <source>
        <dbReference type="ARBA" id="ARBA00023163"/>
    </source>
</evidence>
<evidence type="ECO:0000256" key="1">
    <source>
        <dbReference type="ARBA" id="ARBA00022491"/>
    </source>
</evidence>
<evidence type="ECO:0000259" key="6">
    <source>
        <dbReference type="PROSITE" id="PS50937"/>
    </source>
</evidence>
<protein>
    <recommendedName>
        <fullName evidence="6">HTH merR-type domain-containing protein</fullName>
    </recommendedName>
</protein>
<name>A0A916QBF0_9FIRM</name>
<organism evidence="7 8">
    <name type="scientific">Anaerostipes butyraticus</name>
    <dbReference type="NCBI Taxonomy" id="645466"/>
    <lineage>
        <taxon>Bacteria</taxon>
        <taxon>Bacillati</taxon>
        <taxon>Bacillota</taxon>
        <taxon>Clostridia</taxon>
        <taxon>Lachnospirales</taxon>
        <taxon>Lachnospiraceae</taxon>
        <taxon>Anaerostipes</taxon>
    </lineage>
</organism>
<evidence type="ECO:0000313" key="7">
    <source>
        <dbReference type="EMBL" id="GFO86165.1"/>
    </source>
</evidence>
<dbReference type="EMBL" id="BLYI01000059">
    <property type="protein sequence ID" value="GFO86165.1"/>
    <property type="molecule type" value="Genomic_DNA"/>
</dbReference>
<dbReference type="PROSITE" id="PS50937">
    <property type="entry name" value="HTH_MERR_2"/>
    <property type="match status" value="1"/>
</dbReference>
<dbReference type="GO" id="GO:0003677">
    <property type="term" value="F:DNA binding"/>
    <property type="evidence" value="ECO:0007669"/>
    <property type="project" value="UniProtKB-KW"/>
</dbReference>
<dbReference type="RefSeq" id="WP_201311835.1">
    <property type="nucleotide sequence ID" value="NZ_BLYI01000059.1"/>
</dbReference>
<dbReference type="Gene3D" id="1.10.1660.10">
    <property type="match status" value="1"/>
</dbReference>
<dbReference type="GO" id="GO:0003700">
    <property type="term" value="F:DNA-binding transcription factor activity"/>
    <property type="evidence" value="ECO:0007669"/>
    <property type="project" value="InterPro"/>
</dbReference>
<evidence type="ECO:0000313" key="8">
    <source>
        <dbReference type="Proteomes" id="UP000613208"/>
    </source>
</evidence>
<feature type="domain" description="HTH merR-type" evidence="6">
    <location>
        <begin position="8"/>
        <end position="73"/>
    </location>
</feature>
<keyword evidence="8" id="KW-1185">Reference proteome</keyword>
<accession>A0A916QBF0</accession>
<dbReference type="SUPFAM" id="SSF46955">
    <property type="entry name" value="Putative DNA-binding domain"/>
    <property type="match status" value="1"/>
</dbReference>
<dbReference type="Proteomes" id="UP000613208">
    <property type="component" value="Unassembled WGS sequence"/>
</dbReference>
<comment type="caution">
    <text evidence="7">The sequence shown here is derived from an EMBL/GenBank/DDBJ whole genome shotgun (WGS) entry which is preliminary data.</text>
</comment>
<dbReference type="InterPro" id="IPR000551">
    <property type="entry name" value="MerR-type_HTH_dom"/>
</dbReference>
<gene>
    <name evidence="7" type="ORF">ANBU17_25120</name>
</gene>